<dbReference type="RefSeq" id="WP_006949143.1">
    <property type="nucleotide sequence ID" value="NZ_BAJI01000019.1"/>
</dbReference>
<keyword evidence="1" id="KW-0732">Signal</keyword>
<dbReference type="BioCyc" id="PMAR862515-HMP:GMOO-1173-MONOMER"/>
<evidence type="ECO:0000313" key="3">
    <source>
        <dbReference type="Proteomes" id="UP000004394"/>
    </source>
</evidence>
<dbReference type="EMBL" id="AEEI01000036">
    <property type="protein sequence ID" value="EFM01956.1"/>
    <property type="molecule type" value="Genomic_DNA"/>
</dbReference>
<comment type="caution">
    <text evidence="2">The sequence shown here is derived from an EMBL/GenBank/DDBJ whole genome shotgun (WGS) entry which is preliminary data.</text>
</comment>
<sequence length="116" mass="12760">MKKTLVSAALVLAAMCFSVSVNAQSVKTQDKNKVEKTDCKTATTCQKQCNGDKKQQCSENKGCHKGEKGQCDKAKKCDKAKGQCCETKKTCNNDQKKKADCCNKQKAQKNCQKTNK</sequence>
<gene>
    <name evidence="2" type="ORF">HMPREF0658_1155</name>
</gene>
<accession>E0NSK4</accession>
<evidence type="ECO:0000313" key="2">
    <source>
        <dbReference type="EMBL" id="EFM01956.1"/>
    </source>
</evidence>
<organism evidence="2 3">
    <name type="scientific">Hoylesella marshii DSM 16973 = JCM 13450</name>
    <dbReference type="NCBI Taxonomy" id="862515"/>
    <lineage>
        <taxon>Bacteria</taxon>
        <taxon>Pseudomonadati</taxon>
        <taxon>Bacteroidota</taxon>
        <taxon>Bacteroidia</taxon>
        <taxon>Bacteroidales</taxon>
        <taxon>Prevotellaceae</taxon>
        <taxon>Hoylesella</taxon>
    </lineage>
</organism>
<name>E0NSK4_9BACT</name>
<dbReference type="Proteomes" id="UP000004394">
    <property type="component" value="Unassembled WGS sequence"/>
</dbReference>
<reference evidence="2" key="1">
    <citation type="submission" date="2010-07" db="EMBL/GenBank/DDBJ databases">
        <authorList>
            <person name="Muzny D."/>
            <person name="Qin X."/>
            <person name="Deng J."/>
            <person name="Jiang H."/>
            <person name="Liu Y."/>
            <person name="Qu J."/>
            <person name="Song X.-Z."/>
            <person name="Zhang L."/>
            <person name="Thornton R."/>
            <person name="Coyle M."/>
            <person name="Francisco L."/>
            <person name="Jackson L."/>
            <person name="Javaid M."/>
            <person name="Korchina V."/>
            <person name="Kovar C."/>
            <person name="Mata R."/>
            <person name="Mathew T."/>
            <person name="Ngo R."/>
            <person name="Nguyen L."/>
            <person name="Nguyen N."/>
            <person name="Okwuonu G."/>
            <person name="Ongeri F."/>
            <person name="Pham C."/>
            <person name="Simmons D."/>
            <person name="Wilczek-Boney K."/>
            <person name="Hale W."/>
            <person name="Jakkamsetti A."/>
            <person name="Pham P."/>
            <person name="Ruth R."/>
            <person name="San Lucas F."/>
            <person name="Warren J."/>
            <person name="Zhang J."/>
            <person name="Zhao Z."/>
            <person name="Zhou C."/>
            <person name="Zhu D."/>
            <person name="Lee S."/>
            <person name="Bess C."/>
            <person name="Blankenburg K."/>
            <person name="Forbes L."/>
            <person name="Fu Q."/>
            <person name="Gubbala S."/>
            <person name="Hirani K."/>
            <person name="Jayaseelan J.C."/>
            <person name="Lara F."/>
            <person name="Munidasa M."/>
            <person name="Palculict T."/>
            <person name="Patil S."/>
            <person name="Pu L.-L."/>
            <person name="Saada N."/>
            <person name="Tang L."/>
            <person name="Weissenberger G."/>
            <person name="Zhu Y."/>
            <person name="Hemphill L."/>
            <person name="Shang Y."/>
            <person name="Youmans B."/>
            <person name="Ayvaz T."/>
            <person name="Ross M."/>
            <person name="Santibanez J."/>
            <person name="Aqrawi P."/>
            <person name="Gross S."/>
            <person name="Joshi V."/>
            <person name="Fowler G."/>
            <person name="Nazareth L."/>
            <person name="Reid J."/>
            <person name="Worley K."/>
            <person name="Petrosino J."/>
            <person name="Highlander S."/>
            <person name="Gibbs R."/>
        </authorList>
    </citation>
    <scope>NUCLEOTIDE SEQUENCE [LARGE SCALE GENOMIC DNA]</scope>
    <source>
        <strain evidence="2">DSM 16973</strain>
    </source>
</reference>
<keyword evidence="3" id="KW-1185">Reference proteome</keyword>
<protein>
    <submittedName>
        <fullName evidence="2">Uncharacterized protein</fullName>
    </submittedName>
</protein>
<dbReference type="HOGENOM" id="CLU_2094621_0_0_10"/>
<evidence type="ECO:0000256" key="1">
    <source>
        <dbReference type="SAM" id="SignalP"/>
    </source>
</evidence>
<proteinExistence type="predicted"/>
<feature type="signal peptide" evidence="1">
    <location>
        <begin position="1"/>
        <end position="23"/>
    </location>
</feature>
<feature type="chain" id="PRO_5003138182" evidence="1">
    <location>
        <begin position="24"/>
        <end position="116"/>
    </location>
</feature>
<dbReference type="AlphaFoldDB" id="E0NSK4"/>